<feature type="transmembrane region" description="Helical" evidence="6">
    <location>
        <begin position="6"/>
        <end position="39"/>
    </location>
</feature>
<keyword evidence="5 6" id="KW-0472">Membrane</keyword>
<feature type="transmembrane region" description="Helical" evidence="6">
    <location>
        <begin position="148"/>
        <end position="177"/>
    </location>
</feature>
<dbReference type="GO" id="GO:0055085">
    <property type="term" value="P:transmembrane transport"/>
    <property type="evidence" value="ECO:0007669"/>
    <property type="project" value="TreeGrafter"/>
</dbReference>
<evidence type="ECO:0000313" key="8">
    <source>
        <dbReference type="Proteomes" id="UP000249354"/>
    </source>
</evidence>
<feature type="transmembrane region" description="Helical" evidence="6">
    <location>
        <begin position="59"/>
        <end position="80"/>
    </location>
</feature>
<evidence type="ECO:0000313" key="7">
    <source>
        <dbReference type="EMBL" id="PZO14067.1"/>
    </source>
</evidence>
<evidence type="ECO:0000256" key="6">
    <source>
        <dbReference type="SAM" id="Phobius"/>
    </source>
</evidence>
<feature type="transmembrane region" description="Helical" evidence="6">
    <location>
        <begin position="198"/>
        <end position="221"/>
    </location>
</feature>
<dbReference type="PANTHER" id="PTHR21716:SF62">
    <property type="entry name" value="TRANSPORT PROTEIN YDBI-RELATED"/>
    <property type="match status" value="1"/>
</dbReference>
<comment type="caution">
    <text evidence="7">The sequence shown here is derived from an EMBL/GenBank/DDBJ whole genome shotgun (WGS) entry which is preliminary data.</text>
</comment>
<evidence type="ECO:0000256" key="5">
    <source>
        <dbReference type="ARBA" id="ARBA00023136"/>
    </source>
</evidence>
<evidence type="ECO:0000256" key="3">
    <source>
        <dbReference type="ARBA" id="ARBA00022692"/>
    </source>
</evidence>
<reference evidence="7 8" key="2">
    <citation type="submission" date="2018-06" db="EMBL/GenBank/DDBJ databases">
        <title>Metagenomic assembly of (sub)arctic Cyanobacteria and their associated microbiome from non-axenic cultures.</title>
        <authorList>
            <person name="Baurain D."/>
        </authorList>
    </citation>
    <scope>NUCLEOTIDE SEQUENCE [LARGE SCALE GENOMIC DNA]</scope>
    <source>
        <strain evidence="7">ULC129bin1</strain>
    </source>
</reference>
<feature type="transmembrane region" description="Helical" evidence="6">
    <location>
        <begin position="227"/>
        <end position="257"/>
    </location>
</feature>
<proteinExistence type="inferred from homology"/>
<dbReference type="AlphaFoldDB" id="A0A2W4U4F4"/>
<accession>A0A2W4U4F4</accession>
<dbReference type="Pfam" id="PF01594">
    <property type="entry name" value="AI-2E_transport"/>
    <property type="match status" value="1"/>
</dbReference>
<protein>
    <submittedName>
        <fullName evidence="7">AI-2E family transporter</fullName>
    </submittedName>
</protein>
<keyword evidence="4 6" id="KW-1133">Transmembrane helix</keyword>
<dbReference type="PANTHER" id="PTHR21716">
    <property type="entry name" value="TRANSMEMBRANE PROTEIN"/>
    <property type="match status" value="1"/>
</dbReference>
<comment type="similarity">
    <text evidence="2">Belongs to the autoinducer-2 exporter (AI-2E) (TC 2.A.86) family.</text>
</comment>
<dbReference type="InterPro" id="IPR002549">
    <property type="entry name" value="AI-2E-like"/>
</dbReference>
<organism evidence="7 8">
    <name type="scientific">Leptolyngbya foveolarum</name>
    <dbReference type="NCBI Taxonomy" id="47253"/>
    <lineage>
        <taxon>Bacteria</taxon>
        <taxon>Bacillati</taxon>
        <taxon>Cyanobacteriota</taxon>
        <taxon>Cyanophyceae</taxon>
        <taxon>Leptolyngbyales</taxon>
        <taxon>Leptolyngbyaceae</taxon>
        <taxon>Leptolyngbya group</taxon>
        <taxon>Leptolyngbya</taxon>
    </lineage>
</organism>
<dbReference type="GO" id="GO:0016020">
    <property type="term" value="C:membrane"/>
    <property type="evidence" value="ECO:0007669"/>
    <property type="project" value="UniProtKB-SubCell"/>
</dbReference>
<keyword evidence="3 6" id="KW-0812">Transmembrane</keyword>
<evidence type="ECO:0000256" key="1">
    <source>
        <dbReference type="ARBA" id="ARBA00004141"/>
    </source>
</evidence>
<gene>
    <name evidence="7" type="ORF">DCF25_15365</name>
</gene>
<evidence type="ECO:0000256" key="2">
    <source>
        <dbReference type="ARBA" id="ARBA00009773"/>
    </source>
</evidence>
<dbReference type="Proteomes" id="UP000249354">
    <property type="component" value="Unassembled WGS sequence"/>
</dbReference>
<comment type="subcellular location">
    <subcellularLocation>
        <location evidence="1">Membrane</location>
        <topology evidence="1">Multi-pass membrane protein</topology>
    </subcellularLocation>
</comment>
<feature type="transmembrane region" description="Helical" evidence="6">
    <location>
        <begin position="264"/>
        <end position="283"/>
    </location>
</feature>
<evidence type="ECO:0000256" key="4">
    <source>
        <dbReference type="ARBA" id="ARBA00022989"/>
    </source>
</evidence>
<dbReference type="EMBL" id="QBMC01000114">
    <property type="protein sequence ID" value="PZO14067.1"/>
    <property type="molecule type" value="Genomic_DNA"/>
</dbReference>
<feature type="transmembrane region" description="Helical" evidence="6">
    <location>
        <begin position="303"/>
        <end position="324"/>
    </location>
</feature>
<name>A0A2W4U4F4_9CYAN</name>
<reference evidence="8" key="1">
    <citation type="submission" date="2018-04" db="EMBL/GenBank/DDBJ databases">
        <authorList>
            <person name="Cornet L."/>
        </authorList>
    </citation>
    <scope>NUCLEOTIDE SEQUENCE [LARGE SCALE GENOMIC DNA]</scope>
</reference>
<sequence>MKLGDWISLMCLIAAGYILWIIRPLLLLFFTAVVIAIALNSLTRRIQAFNIPRRFAIPVALFFSLLIATLFVLGIVPPFIDQFTILVAKIVRFSQEIPGYVVRLQAQLPERIRLPNIDEFTAWFTSPDSAVLDVVGNFFSFFNSSLQVLIQTFLVTVLALMVLANPNAYLDGILLLFPAFYRQRAKEIFAECERSLGNWIGGIFISSIFIFFLSFVSLLILGVDLAFAHALLAGILNFIPNIGPTMSMVFPVIVAVLSPDPWKAIAVVIIYIIIQQIEAYWLTPTIMARQVSLLPAFTLIAQIFFASIFGFLGLLLALPLAVVAKTWIQEMLIKDILNQWNRPKDSQLQTAIALSKLPQETAPSLPIAAEIPPSPPAKT</sequence>